<feature type="chain" id="PRO_5009912619" evidence="1">
    <location>
        <begin position="27"/>
        <end position="216"/>
    </location>
</feature>
<evidence type="ECO:0000256" key="1">
    <source>
        <dbReference type="SAM" id="SignalP"/>
    </source>
</evidence>
<evidence type="ECO:0000313" key="2">
    <source>
        <dbReference type="EMBL" id="SHG90251.1"/>
    </source>
</evidence>
<dbReference type="AlphaFoldDB" id="A0A1M5NL47"/>
<reference evidence="2 3" key="1">
    <citation type="submission" date="2016-11" db="EMBL/GenBank/DDBJ databases">
        <authorList>
            <person name="Jaros S."/>
            <person name="Januszkiewicz K."/>
            <person name="Wedrychowicz H."/>
        </authorList>
    </citation>
    <scope>NUCLEOTIDE SEQUENCE [LARGE SCALE GENOMIC DNA]</scope>
    <source>
        <strain evidence="2 3">DSM 28715</strain>
    </source>
</reference>
<protein>
    <submittedName>
        <fullName evidence="2">Uncharacterized protein</fullName>
    </submittedName>
</protein>
<name>A0A1M5NL47_9RHOB</name>
<sequence>MALLRVTHTTIYALALAVTAPSTALADERYAVLLVNDICLNSELSHQDRIDEVDKRGWTRSGGNGLQFAASVAAAFEELAPELSEQLNSDLRSEEWSEHLWREGNLVRSTAAIWEQPTSFLAPNGAHLILTKTSAGPHICIFLAPEPRSLIFGRFGVVGRTNYVDGNAIFRGALHDDGSLLEYREINSKTSKKLFGSNGYRFLALVLLNKTTEVPT</sequence>
<proteinExistence type="predicted"/>
<accession>A0A1M5NL47</accession>
<organism evidence="2 3">
    <name type="scientific">Cognatiyoonia sediminum</name>
    <dbReference type="NCBI Taxonomy" id="1508389"/>
    <lineage>
        <taxon>Bacteria</taxon>
        <taxon>Pseudomonadati</taxon>
        <taxon>Pseudomonadota</taxon>
        <taxon>Alphaproteobacteria</taxon>
        <taxon>Rhodobacterales</taxon>
        <taxon>Paracoccaceae</taxon>
        <taxon>Cognatiyoonia</taxon>
    </lineage>
</organism>
<keyword evidence="1" id="KW-0732">Signal</keyword>
<feature type="signal peptide" evidence="1">
    <location>
        <begin position="1"/>
        <end position="26"/>
    </location>
</feature>
<keyword evidence="3" id="KW-1185">Reference proteome</keyword>
<dbReference type="EMBL" id="FQXB01000001">
    <property type="protein sequence ID" value="SHG90251.1"/>
    <property type="molecule type" value="Genomic_DNA"/>
</dbReference>
<dbReference type="STRING" id="1508389.SAMN05444003_1479"/>
<evidence type="ECO:0000313" key="3">
    <source>
        <dbReference type="Proteomes" id="UP000184074"/>
    </source>
</evidence>
<dbReference type="Proteomes" id="UP000184074">
    <property type="component" value="Unassembled WGS sequence"/>
</dbReference>
<gene>
    <name evidence="2" type="ORF">SAMN05444003_1479</name>
</gene>